<feature type="transmembrane region" description="Helical" evidence="6">
    <location>
        <begin position="292"/>
        <end position="312"/>
    </location>
</feature>
<evidence type="ECO:0000313" key="8">
    <source>
        <dbReference type="EMBL" id="CAI6332053.1"/>
    </source>
</evidence>
<dbReference type="InterPro" id="IPR000620">
    <property type="entry name" value="EamA_dom"/>
</dbReference>
<evidence type="ECO:0000259" key="7">
    <source>
        <dbReference type="Pfam" id="PF00892"/>
    </source>
</evidence>
<evidence type="ECO:0000256" key="6">
    <source>
        <dbReference type="SAM" id="Phobius"/>
    </source>
</evidence>
<keyword evidence="4 6" id="KW-0472">Membrane</keyword>
<keyword evidence="9" id="KW-1185">Reference proteome</keyword>
<keyword evidence="3 6" id="KW-1133">Transmembrane helix</keyword>
<evidence type="ECO:0000256" key="4">
    <source>
        <dbReference type="ARBA" id="ARBA00023136"/>
    </source>
</evidence>
<dbReference type="GO" id="GO:0016020">
    <property type="term" value="C:membrane"/>
    <property type="evidence" value="ECO:0007669"/>
    <property type="project" value="UniProtKB-SubCell"/>
</dbReference>
<feature type="domain" description="EamA" evidence="7">
    <location>
        <begin position="103"/>
        <end position="241"/>
    </location>
</feature>
<dbReference type="InterPro" id="IPR037185">
    <property type="entry name" value="EmrE-like"/>
</dbReference>
<feature type="transmembrane region" description="Helical" evidence="6">
    <location>
        <begin position="20"/>
        <end position="40"/>
    </location>
</feature>
<evidence type="ECO:0000256" key="2">
    <source>
        <dbReference type="ARBA" id="ARBA00022692"/>
    </source>
</evidence>
<dbReference type="PANTHER" id="PTHR22911">
    <property type="entry name" value="ACYL-MALONYL CONDENSING ENZYME-RELATED"/>
    <property type="match status" value="1"/>
</dbReference>
<gene>
    <name evidence="8" type="ORF">PDIGIT_LOCUS5082</name>
</gene>
<proteinExistence type="predicted"/>
<feature type="region of interest" description="Disordered" evidence="5">
    <location>
        <begin position="56"/>
        <end position="88"/>
    </location>
</feature>
<comment type="subcellular location">
    <subcellularLocation>
        <location evidence="1">Membrane</location>
        <topology evidence="1">Multi-pass membrane protein</topology>
    </subcellularLocation>
</comment>
<feature type="domain" description="EamA" evidence="7">
    <location>
        <begin position="297"/>
        <end position="428"/>
    </location>
</feature>
<accession>A0A9W4UAF6</accession>
<feature type="transmembrane region" description="Helical" evidence="6">
    <location>
        <begin position="411"/>
        <end position="429"/>
    </location>
</feature>
<dbReference type="PANTHER" id="PTHR22911:SF6">
    <property type="entry name" value="SOLUTE CARRIER FAMILY 35 MEMBER G1"/>
    <property type="match status" value="1"/>
</dbReference>
<feature type="transmembrane region" description="Helical" evidence="6">
    <location>
        <begin position="354"/>
        <end position="374"/>
    </location>
</feature>
<organism evidence="8 9">
    <name type="scientific">Periconia digitata</name>
    <dbReference type="NCBI Taxonomy" id="1303443"/>
    <lineage>
        <taxon>Eukaryota</taxon>
        <taxon>Fungi</taxon>
        <taxon>Dikarya</taxon>
        <taxon>Ascomycota</taxon>
        <taxon>Pezizomycotina</taxon>
        <taxon>Dothideomycetes</taxon>
        <taxon>Pleosporomycetidae</taxon>
        <taxon>Pleosporales</taxon>
        <taxon>Massarineae</taxon>
        <taxon>Periconiaceae</taxon>
        <taxon>Periconia</taxon>
    </lineage>
</organism>
<keyword evidence="2 6" id="KW-0812">Transmembrane</keyword>
<dbReference type="OrthoDB" id="306876at2759"/>
<feature type="transmembrane region" description="Helical" evidence="6">
    <location>
        <begin position="102"/>
        <end position="122"/>
    </location>
</feature>
<dbReference type="EMBL" id="CAOQHR010000003">
    <property type="protein sequence ID" value="CAI6332053.1"/>
    <property type="molecule type" value="Genomic_DNA"/>
</dbReference>
<feature type="transmembrane region" description="Helical" evidence="6">
    <location>
        <begin position="227"/>
        <end position="248"/>
    </location>
</feature>
<reference evidence="8" key="1">
    <citation type="submission" date="2023-01" db="EMBL/GenBank/DDBJ databases">
        <authorList>
            <person name="Van Ghelder C."/>
            <person name="Rancurel C."/>
        </authorList>
    </citation>
    <scope>NUCLEOTIDE SEQUENCE</scope>
    <source>
        <strain evidence="8">CNCM I-4278</strain>
    </source>
</reference>
<evidence type="ECO:0000256" key="5">
    <source>
        <dbReference type="SAM" id="MobiDB-lite"/>
    </source>
</evidence>
<feature type="compositionally biased region" description="Low complexity" evidence="5">
    <location>
        <begin position="56"/>
        <end position="69"/>
    </location>
</feature>
<dbReference type="Pfam" id="PF00892">
    <property type="entry name" value="EamA"/>
    <property type="match status" value="2"/>
</dbReference>
<dbReference type="Proteomes" id="UP001152607">
    <property type="component" value="Unassembled WGS sequence"/>
</dbReference>
<feature type="transmembrane region" description="Helical" evidence="6">
    <location>
        <begin position="168"/>
        <end position="189"/>
    </location>
</feature>
<comment type="caution">
    <text evidence="8">The sequence shown here is derived from an EMBL/GenBank/DDBJ whole genome shotgun (WGS) entry which is preliminary data.</text>
</comment>
<feature type="transmembrane region" description="Helical" evidence="6">
    <location>
        <begin position="134"/>
        <end position="156"/>
    </location>
</feature>
<dbReference type="SUPFAM" id="SSF103481">
    <property type="entry name" value="Multidrug resistance efflux transporter EmrE"/>
    <property type="match status" value="2"/>
</dbReference>
<evidence type="ECO:0000256" key="1">
    <source>
        <dbReference type="ARBA" id="ARBA00004141"/>
    </source>
</evidence>
<name>A0A9W4UAF6_9PLEO</name>
<evidence type="ECO:0000313" key="9">
    <source>
        <dbReference type="Proteomes" id="UP001152607"/>
    </source>
</evidence>
<protein>
    <recommendedName>
        <fullName evidence="7">EamA domain-containing protein</fullName>
    </recommendedName>
</protein>
<evidence type="ECO:0000256" key="3">
    <source>
        <dbReference type="ARBA" id="ARBA00022989"/>
    </source>
</evidence>
<feature type="transmembrane region" description="Helical" evidence="6">
    <location>
        <begin position="386"/>
        <end position="405"/>
    </location>
</feature>
<feature type="transmembrane region" description="Helical" evidence="6">
    <location>
        <begin position="324"/>
        <end position="342"/>
    </location>
</feature>
<sequence>MWVPPENFVYTLYTTHQYTYIGTLLSCSLVIYISSNGFLIPAFDINLRNMASESSNAAAGSGGASPLSSRVPGRDAENLDNDSTEQSPDTLRQRLKRFYDRNFGLVLVFFAQTCGSIMNTAAKLLTTGYEEKFHALQIIFVRMFCTTVLGCLYMWWNKTPDFPLGQKGIRRLLVLRGAAGFVGLFGLYYSLSWLEFSDATVITFLIPTMTAIVCFIWLREPYTIKEALAGLLAFCGVLFVARPPWLLLSPNTPKSPVSEKPHAETFVSDVLTYVSSAPGLAPTIPVSSSQRMLAIAIAVLGTCGASLAYATIRVIGKRAHSLISVNYFAALCTVGSALIILIHPDLHFVIPREASQWGLILIIGFAGFALQFLLTEGLQREKGGRATNLTYLQLVFALIIERVIWGTTPPVQSLVGAVLIIGAAVWVSLQKNAPVEKQKKRVVDEESSLLGDSVRVRDQ</sequence>
<feature type="transmembrane region" description="Helical" evidence="6">
    <location>
        <begin position="201"/>
        <end position="218"/>
    </location>
</feature>
<dbReference type="AlphaFoldDB" id="A0A9W4UAF6"/>